<accession>A0ACC1KAS7</accession>
<evidence type="ECO:0000313" key="1">
    <source>
        <dbReference type="EMBL" id="KAJ2780617.1"/>
    </source>
</evidence>
<evidence type="ECO:0000313" key="2">
    <source>
        <dbReference type="Proteomes" id="UP001140066"/>
    </source>
</evidence>
<protein>
    <submittedName>
        <fullName evidence="1">Uncharacterized protein</fullName>
    </submittedName>
</protein>
<feature type="non-terminal residue" evidence="1">
    <location>
        <position position="297"/>
    </location>
</feature>
<proteinExistence type="predicted"/>
<sequence>MATSTVAGTSHTFRLAAADDATSVELLGTFGTNAAEHWSPIPMAKSEDGKYEATVGGLVPGTLYLYKFKVDGEWVVDSNAETAADEAGITNNVFTPAGVKDTEQARDSALPLAGEEKPSADVNPEVPSPAAEVPQDTVVPDSEPADEPHAAAADEAVVPAQPLDAANIQESEPVTVIEADVSPAVDVAEKAAEVESLPEPAVVPVPEAVVPDVAQDDVPVADVAPAAEDEAAVPEAAPVVEEISLADLAAPILTKDASEEESAPVAVEEVAAAPIAEEPAVVEEPVAKEAAPATEEV</sequence>
<comment type="caution">
    <text evidence="1">The sequence shown here is derived from an EMBL/GenBank/DDBJ whole genome shotgun (WGS) entry which is preliminary data.</text>
</comment>
<organism evidence="1 2">
    <name type="scientific">Coemansia linderi</name>
    <dbReference type="NCBI Taxonomy" id="2663919"/>
    <lineage>
        <taxon>Eukaryota</taxon>
        <taxon>Fungi</taxon>
        <taxon>Fungi incertae sedis</taxon>
        <taxon>Zoopagomycota</taxon>
        <taxon>Kickxellomycotina</taxon>
        <taxon>Kickxellomycetes</taxon>
        <taxon>Kickxellales</taxon>
        <taxon>Kickxellaceae</taxon>
        <taxon>Coemansia</taxon>
    </lineage>
</organism>
<reference evidence="1" key="1">
    <citation type="submission" date="2022-07" db="EMBL/GenBank/DDBJ databases">
        <title>Phylogenomic reconstructions and comparative analyses of Kickxellomycotina fungi.</title>
        <authorList>
            <person name="Reynolds N.K."/>
            <person name="Stajich J.E."/>
            <person name="Barry K."/>
            <person name="Grigoriev I.V."/>
            <person name="Crous P."/>
            <person name="Smith M.E."/>
        </authorList>
    </citation>
    <scope>NUCLEOTIDE SEQUENCE</scope>
    <source>
        <strain evidence="1">BCRC 34191</strain>
    </source>
</reference>
<dbReference type="Proteomes" id="UP001140066">
    <property type="component" value="Unassembled WGS sequence"/>
</dbReference>
<keyword evidence="2" id="KW-1185">Reference proteome</keyword>
<name>A0ACC1KAS7_9FUNG</name>
<gene>
    <name evidence="1" type="ORF">GGI18_003804</name>
</gene>
<dbReference type="EMBL" id="JANBUK010001473">
    <property type="protein sequence ID" value="KAJ2780617.1"/>
    <property type="molecule type" value="Genomic_DNA"/>
</dbReference>